<keyword evidence="1" id="KW-0812">Transmembrane</keyword>
<sequence>MMWHHGGNWDGFFPMMFGGGIMMIVFWGLVIWLIVYLVRRSSNEKPYPKDQAIDILRQRYSRGEISTEEYRERLAELKDSLNV</sequence>
<comment type="caution">
    <text evidence="3">The sequence shown here is derived from an EMBL/GenBank/DDBJ whole genome shotgun (WGS) entry which is preliminary data.</text>
</comment>
<dbReference type="Pfam" id="PF09851">
    <property type="entry name" value="SHOCT"/>
    <property type="match status" value="1"/>
</dbReference>
<protein>
    <submittedName>
        <fullName evidence="3">SHOCT domain-containing protein</fullName>
    </submittedName>
</protein>
<dbReference type="InterPro" id="IPR018649">
    <property type="entry name" value="SHOCT"/>
</dbReference>
<dbReference type="CDD" id="cd11586">
    <property type="entry name" value="VbhA_like"/>
    <property type="match status" value="1"/>
</dbReference>
<dbReference type="InterPro" id="IPR033788">
    <property type="entry name" value="VbhA-like"/>
</dbReference>
<keyword evidence="4" id="KW-1185">Reference proteome</keyword>
<dbReference type="EMBL" id="JAWDIQ010000003">
    <property type="protein sequence ID" value="MDY0410234.1"/>
    <property type="molecule type" value="Genomic_DNA"/>
</dbReference>
<evidence type="ECO:0000313" key="3">
    <source>
        <dbReference type="EMBL" id="MDY0410234.1"/>
    </source>
</evidence>
<keyword evidence="1" id="KW-0472">Membrane</keyword>
<feature type="domain" description="SHOCT" evidence="2">
    <location>
        <begin position="51"/>
        <end position="77"/>
    </location>
</feature>
<dbReference type="RefSeq" id="WP_320381107.1">
    <property type="nucleotide sequence ID" value="NZ_JAWDIQ010000003.1"/>
</dbReference>
<evidence type="ECO:0000256" key="1">
    <source>
        <dbReference type="SAM" id="Phobius"/>
    </source>
</evidence>
<organism evidence="3 4">
    <name type="scientific">Paracerasibacillus soli</name>
    <dbReference type="NCBI Taxonomy" id="480284"/>
    <lineage>
        <taxon>Bacteria</taxon>
        <taxon>Bacillati</taxon>
        <taxon>Bacillota</taxon>
        <taxon>Bacilli</taxon>
        <taxon>Bacillales</taxon>
        <taxon>Bacillaceae</taxon>
        <taxon>Paracerasibacillus</taxon>
    </lineage>
</organism>
<keyword evidence="1" id="KW-1133">Transmembrane helix</keyword>
<gene>
    <name evidence="3" type="ORF">RWD45_18865</name>
</gene>
<evidence type="ECO:0000313" key="4">
    <source>
        <dbReference type="Proteomes" id="UP001275315"/>
    </source>
</evidence>
<dbReference type="Proteomes" id="UP001275315">
    <property type="component" value="Unassembled WGS sequence"/>
</dbReference>
<reference evidence="3 4" key="1">
    <citation type="submission" date="2023-10" db="EMBL/GenBank/DDBJ databases">
        <title>Virgibacillus soli CC-YMP-6 genome.</title>
        <authorList>
            <person name="Miliotis G."/>
            <person name="Sengupta P."/>
            <person name="Hameed A."/>
            <person name="Chuvochina M."/>
            <person name="Mcdonagh F."/>
            <person name="Simpson A.C."/>
            <person name="Singh N.K."/>
            <person name="Rekha P.D."/>
            <person name="Raman K."/>
            <person name="Hugenholtz P."/>
            <person name="Venkateswaran K."/>
        </authorList>
    </citation>
    <scope>NUCLEOTIDE SEQUENCE [LARGE SCALE GENOMIC DNA]</scope>
    <source>
        <strain evidence="3 4">CC-YMP-6</strain>
    </source>
</reference>
<name>A0ABU5CWL9_9BACI</name>
<proteinExistence type="predicted"/>
<accession>A0ABU5CWL9</accession>
<feature type="transmembrane region" description="Helical" evidence="1">
    <location>
        <begin position="12"/>
        <end position="38"/>
    </location>
</feature>
<evidence type="ECO:0000259" key="2">
    <source>
        <dbReference type="Pfam" id="PF09851"/>
    </source>
</evidence>